<dbReference type="GO" id="GO:0022857">
    <property type="term" value="F:transmembrane transporter activity"/>
    <property type="evidence" value="ECO:0007669"/>
    <property type="project" value="InterPro"/>
</dbReference>
<feature type="transmembrane region" description="Helical" evidence="7">
    <location>
        <begin position="196"/>
        <end position="214"/>
    </location>
</feature>
<keyword evidence="10" id="KW-1185">Reference proteome</keyword>
<keyword evidence="5 7" id="KW-0472">Membrane</keyword>
<gene>
    <name evidence="9" type="ORF">BO222_06385</name>
</gene>
<feature type="transmembrane region" description="Helical" evidence="7">
    <location>
        <begin position="164"/>
        <end position="184"/>
    </location>
</feature>
<evidence type="ECO:0000313" key="10">
    <source>
        <dbReference type="Proteomes" id="UP000186341"/>
    </source>
</evidence>
<dbReference type="GO" id="GO:0005886">
    <property type="term" value="C:plasma membrane"/>
    <property type="evidence" value="ECO:0007669"/>
    <property type="project" value="UniProtKB-SubCell"/>
</dbReference>
<dbReference type="EMBL" id="MPJW01000132">
    <property type="protein sequence ID" value="OLU39589.1"/>
    <property type="molecule type" value="Genomic_DNA"/>
</dbReference>
<dbReference type="PANTHER" id="PTHR34390">
    <property type="entry name" value="UPF0442 PROTEIN YJJB-RELATED"/>
    <property type="match status" value="1"/>
</dbReference>
<evidence type="ECO:0000256" key="1">
    <source>
        <dbReference type="ARBA" id="ARBA00004651"/>
    </source>
</evidence>
<evidence type="ECO:0000256" key="6">
    <source>
        <dbReference type="ARBA" id="ARBA00034125"/>
    </source>
</evidence>
<comment type="similarity">
    <text evidence="6">Belongs to the ThrE exporter (TC 2.A.79) family.</text>
</comment>
<dbReference type="InterPro" id="IPR050539">
    <property type="entry name" value="ThrE_Dicarb/AminoAcid_Exp"/>
</dbReference>
<dbReference type="Pfam" id="PF06738">
    <property type="entry name" value="ThrE"/>
    <property type="match status" value="1"/>
</dbReference>
<keyword evidence="2" id="KW-1003">Cell membrane</keyword>
<dbReference type="GO" id="GO:0015744">
    <property type="term" value="P:succinate transport"/>
    <property type="evidence" value="ECO:0007669"/>
    <property type="project" value="TreeGrafter"/>
</dbReference>
<evidence type="ECO:0000313" key="9">
    <source>
        <dbReference type="EMBL" id="OLU39589.1"/>
    </source>
</evidence>
<feature type="transmembrane region" description="Helical" evidence="7">
    <location>
        <begin position="122"/>
        <end position="152"/>
    </location>
</feature>
<evidence type="ECO:0000256" key="4">
    <source>
        <dbReference type="ARBA" id="ARBA00022989"/>
    </source>
</evidence>
<dbReference type="PANTHER" id="PTHR34390:SF2">
    <property type="entry name" value="SUCCINATE TRANSPORTER SUBUNIT YJJP-RELATED"/>
    <property type="match status" value="1"/>
</dbReference>
<sequence length="250" mass="27451">MKSEAIKIAETIIQAGSMLLTAGAEVYRVEETMQRMGLSIEGVKECNPYVSATGIMCTVCTEDEMATKVARIYSSERNISIINAINSLSRKCVHDHLNVLEIDRELNQIKHIPVYHAQMKSLFGAIGAGGFAVFFYGRLMDVAASFVIGWVIRECGLYFEKIRLNPFLIIIVQSFVAAIIARISHYLSMDCDVNTIIISTLMLLVPGLSITNGIRDTMMGDYLSGLVRFTESFVIAASIAIGAGLGIYAF</sequence>
<feature type="domain" description="Threonine/serine exporter-like N-terminal" evidence="8">
    <location>
        <begin position="11"/>
        <end position="247"/>
    </location>
</feature>
<evidence type="ECO:0000256" key="5">
    <source>
        <dbReference type="ARBA" id="ARBA00023136"/>
    </source>
</evidence>
<evidence type="ECO:0000256" key="2">
    <source>
        <dbReference type="ARBA" id="ARBA00022475"/>
    </source>
</evidence>
<dbReference type="InterPro" id="IPR010619">
    <property type="entry name" value="ThrE-like_N"/>
</dbReference>
<keyword evidence="3 7" id="KW-0812">Transmembrane</keyword>
<evidence type="ECO:0000256" key="3">
    <source>
        <dbReference type="ARBA" id="ARBA00022692"/>
    </source>
</evidence>
<evidence type="ECO:0000256" key="7">
    <source>
        <dbReference type="SAM" id="Phobius"/>
    </source>
</evidence>
<proteinExistence type="inferred from homology"/>
<name>A0A1U7NFZ8_9FIRM</name>
<comment type="caution">
    <text evidence="9">The sequence shown here is derived from an EMBL/GenBank/DDBJ whole genome shotgun (WGS) entry which is preliminary data.</text>
</comment>
<dbReference type="Proteomes" id="UP000186341">
    <property type="component" value="Unassembled WGS sequence"/>
</dbReference>
<reference evidence="9 10" key="1">
    <citation type="submission" date="2016-11" db="EMBL/GenBank/DDBJ databases">
        <title>Description of two novel members of the family Erysipelotrichaceae: Ileibacterium lipovorans gen. nov., sp. nov. and Dubosiella newyorkensis, gen. nov., sp. nov.</title>
        <authorList>
            <person name="Cox L.M."/>
            <person name="Sohn J."/>
            <person name="Tyrrell K.L."/>
            <person name="Citron D.M."/>
            <person name="Lawson P.A."/>
            <person name="Patel N.B."/>
            <person name="Iizumi T."/>
            <person name="Perez-Perez G.I."/>
            <person name="Goldstein E.J."/>
            <person name="Blaser M.J."/>
        </authorList>
    </citation>
    <scope>NUCLEOTIDE SEQUENCE [LARGE SCALE GENOMIC DNA]</scope>
    <source>
        <strain evidence="9 10">NYU-BL-A3</strain>
    </source>
</reference>
<organism evidence="9 10">
    <name type="scientific">Ileibacterium valens</name>
    <dbReference type="NCBI Taxonomy" id="1862668"/>
    <lineage>
        <taxon>Bacteria</taxon>
        <taxon>Bacillati</taxon>
        <taxon>Bacillota</taxon>
        <taxon>Erysipelotrichia</taxon>
        <taxon>Erysipelotrichales</taxon>
        <taxon>Erysipelotrichaceae</taxon>
        <taxon>Ileibacterium</taxon>
    </lineage>
</organism>
<feature type="transmembrane region" description="Helical" evidence="7">
    <location>
        <begin position="226"/>
        <end position="249"/>
    </location>
</feature>
<accession>A0A1U7NFZ8</accession>
<comment type="subcellular location">
    <subcellularLocation>
        <location evidence="1">Cell membrane</location>
        <topology evidence="1">Multi-pass membrane protein</topology>
    </subcellularLocation>
</comment>
<evidence type="ECO:0000259" key="8">
    <source>
        <dbReference type="Pfam" id="PF06738"/>
    </source>
</evidence>
<dbReference type="AlphaFoldDB" id="A0A1U7NFZ8"/>
<protein>
    <recommendedName>
        <fullName evidence="8">Threonine/serine exporter-like N-terminal domain-containing protein</fullName>
    </recommendedName>
</protein>
<keyword evidence="4 7" id="KW-1133">Transmembrane helix</keyword>